<dbReference type="Proteomes" id="UP001304298">
    <property type="component" value="Unassembled WGS sequence"/>
</dbReference>
<dbReference type="Gene3D" id="3.10.450.50">
    <property type="match status" value="1"/>
</dbReference>
<dbReference type="PANTHER" id="PTHR41252:SF1">
    <property type="entry name" value="BLR2505 PROTEIN"/>
    <property type="match status" value="1"/>
</dbReference>
<accession>A0ABU5R1P8</accession>
<dbReference type="EMBL" id="JAYFSI010000002">
    <property type="protein sequence ID" value="MEA5360093.1"/>
    <property type="molecule type" value="Genomic_DNA"/>
</dbReference>
<dbReference type="SUPFAM" id="SSF54427">
    <property type="entry name" value="NTF2-like"/>
    <property type="match status" value="1"/>
</dbReference>
<gene>
    <name evidence="2" type="ORF">VA596_11140</name>
</gene>
<evidence type="ECO:0000313" key="2">
    <source>
        <dbReference type="EMBL" id="MEA5360093.1"/>
    </source>
</evidence>
<dbReference type="Pfam" id="PF12680">
    <property type="entry name" value="SnoaL_2"/>
    <property type="match status" value="1"/>
</dbReference>
<comment type="caution">
    <text evidence="2">The sequence shown here is derived from an EMBL/GenBank/DDBJ whole genome shotgun (WGS) entry which is preliminary data.</text>
</comment>
<evidence type="ECO:0000259" key="1">
    <source>
        <dbReference type="Pfam" id="PF12680"/>
    </source>
</evidence>
<organism evidence="2 3">
    <name type="scientific">Amycolatopsis heterodermiae</name>
    <dbReference type="NCBI Taxonomy" id="3110235"/>
    <lineage>
        <taxon>Bacteria</taxon>
        <taxon>Bacillati</taxon>
        <taxon>Actinomycetota</taxon>
        <taxon>Actinomycetes</taxon>
        <taxon>Pseudonocardiales</taxon>
        <taxon>Pseudonocardiaceae</taxon>
        <taxon>Amycolatopsis</taxon>
    </lineage>
</organism>
<sequence>MSAAQNEKLLRDIFDQLAVGNGRALTDAMADDFRWVFPGGWSWSGTWEPKAEVVHGLLRPLMAQFDGDYRSEAETIVAQGDRVVVQARAHATTLRGERYDQTYCFVYRVTGGRLREVVEHCDTALVERVLDRIPGPGPAS</sequence>
<dbReference type="InterPro" id="IPR032710">
    <property type="entry name" value="NTF2-like_dom_sf"/>
</dbReference>
<keyword evidence="3" id="KW-1185">Reference proteome</keyword>
<feature type="domain" description="SnoaL-like" evidence="1">
    <location>
        <begin position="11"/>
        <end position="116"/>
    </location>
</feature>
<dbReference type="RefSeq" id="WP_323325928.1">
    <property type="nucleotide sequence ID" value="NZ_JAYFSI010000002.1"/>
</dbReference>
<proteinExistence type="predicted"/>
<protein>
    <submittedName>
        <fullName evidence="2">Nuclear transport factor 2 family protein</fullName>
    </submittedName>
</protein>
<dbReference type="InterPro" id="IPR037401">
    <property type="entry name" value="SnoaL-like"/>
</dbReference>
<evidence type="ECO:0000313" key="3">
    <source>
        <dbReference type="Proteomes" id="UP001304298"/>
    </source>
</evidence>
<reference evidence="2 3" key="1">
    <citation type="submission" date="2023-12" db="EMBL/GenBank/DDBJ databases">
        <title>Amycolatopsis sp. V23-08.</title>
        <authorList>
            <person name="Somphong A."/>
        </authorList>
    </citation>
    <scope>NUCLEOTIDE SEQUENCE [LARGE SCALE GENOMIC DNA]</scope>
    <source>
        <strain evidence="2 3">V23-08</strain>
    </source>
</reference>
<dbReference type="PANTHER" id="PTHR41252">
    <property type="entry name" value="BLR2505 PROTEIN"/>
    <property type="match status" value="1"/>
</dbReference>
<name>A0ABU5R1P8_9PSEU</name>